<organism evidence="1 2">
    <name type="scientific">Octopus vulgaris</name>
    <name type="common">Common octopus</name>
    <dbReference type="NCBI Taxonomy" id="6645"/>
    <lineage>
        <taxon>Eukaryota</taxon>
        <taxon>Metazoa</taxon>
        <taxon>Spiralia</taxon>
        <taxon>Lophotrochozoa</taxon>
        <taxon>Mollusca</taxon>
        <taxon>Cephalopoda</taxon>
        <taxon>Coleoidea</taxon>
        <taxon>Octopodiformes</taxon>
        <taxon>Octopoda</taxon>
        <taxon>Incirrata</taxon>
        <taxon>Octopodidae</taxon>
        <taxon>Octopus</taxon>
    </lineage>
</organism>
<gene>
    <name evidence="1" type="ORF">OCTVUL_1B012749</name>
</gene>
<dbReference type="EMBL" id="OX597814">
    <property type="protein sequence ID" value="CAI9715040.1"/>
    <property type="molecule type" value="Genomic_DNA"/>
</dbReference>
<protein>
    <submittedName>
        <fullName evidence="1">Uncharacterized protein</fullName>
    </submittedName>
</protein>
<keyword evidence="2" id="KW-1185">Reference proteome</keyword>
<dbReference type="AlphaFoldDB" id="A0AA36EWZ7"/>
<reference evidence="1" key="1">
    <citation type="submission" date="2023-08" db="EMBL/GenBank/DDBJ databases">
        <authorList>
            <person name="Alioto T."/>
            <person name="Alioto T."/>
            <person name="Gomez Garrido J."/>
        </authorList>
    </citation>
    <scope>NUCLEOTIDE SEQUENCE</scope>
</reference>
<sequence length="86" mass="9602">MEGIIIAGGRLANKQQRNSLSNAIVCDKANFNFEELKVKEIGGETFQVLQLVRFPNVIKYLNPRFVYGFRIGKICSKPGAIISLIC</sequence>
<proteinExistence type="predicted"/>
<accession>A0AA36EWZ7</accession>
<name>A0AA36EWZ7_OCTVU</name>
<evidence type="ECO:0000313" key="2">
    <source>
        <dbReference type="Proteomes" id="UP001162480"/>
    </source>
</evidence>
<evidence type="ECO:0000313" key="1">
    <source>
        <dbReference type="EMBL" id="CAI9715040.1"/>
    </source>
</evidence>
<dbReference type="Proteomes" id="UP001162480">
    <property type="component" value="Chromosome 1"/>
</dbReference>